<protein>
    <submittedName>
        <fullName evidence="1">tRNA-(Ms[2]io[6]A)-hydroxylase</fullName>
    </submittedName>
</protein>
<dbReference type="GO" id="GO:0045301">
    <property type="term" value="F:tRNA 2-(methylsulfanyl)-N(6)-isopentenyladenosine(37) hydroxylase activity"/>
    <property type="evidence" value="ECO:0007669"/>
    <property type="project" value="InterPro"/>
</dbReference>
<dbReference type="GO" id="GO:0006400">
    <property type="term" value="P:tRNA modification"/>
    <property type="evidence" value="ECO:0007669"/>
    <property type="project" value="InterPro"/>
</dbReference>
<evidence type="ECO:0000313" key="2">
    <source>
        <dbReference type="Proteomes" id="UP000199595"/>
    </source>
</evidence>
<dbReference type="PANTHER" id="PTHR42637:SF1">
    <property type="entry name" value="TRNA 2-(METHYLSULFANYL)-N(6)-ISOPENTENYLADENOSINE(37) HYDROXYLASE"/>
    <property type="match status" value="1"/>
</dbReference>
<dbReference type="InterPro" id="IPR010386">
    <property type="entry name" value="tRNA-Hydrxlase_MiaE"/>
</dbReference>
<organism evidence="1 2">
    <name type="scientific">Lutibacter oricola</name>
    <dbReference type="NCBI Taxonomy" id="762486"/>
    <lineage>
        <taxon>Bacteria</taxon>
        <taxon>Pseudomonadati</taxon>
        <taxon>Bacteroidota</taxon>
        <taxon>Flavobacteriia</taxon>
        <taxon>Flavobacteriales</taxon>
        <taxon>Flavobacteriaceae</taxon>
        <taxon>Lutibacter</taxon>
    </lineage>
</organism>
<dbReference type="PANTHER" id="PTHR42637">
    <property type="entry name" value="TRNA-(MS[2]IO[6]A)-HYDROXYLASE"/>
    <property type="match status" value="1"/>
</dbReference>
<sequence>MMLGLQFETETSWAEIAKNDLQQILTDHAYAEQKASANATSIIINYSEETELVQEMALIAIEEMEHFKMVHDIMVKRGMVLGRQNKNDYAAHLQKYFPKTKDRLESLIQRLLVAGLIEARSCERFKVFADNMKDEELSKFYLDLMASEANHYTTFLGFARKYQDKEIVDKKWKGLLAYEAEFMKERGIKAKIHG</sequence>
<dbReference type="PIRSF" id="PIRSF020736">
    <property type="entry name" value="MiaE"/>
    <property type="match status" value="1"/>
</dbReference>
<dbReference type="InterPro" id="IPR009078">
    <property type="entry name" value="Ferritin-like_SF"/>
</dbReference>
<name>A0A1H2W539_9FLAO</name>
<evidence type="ECO:0000313" key="1">
    <source>
        <dbReference type="EMBL" id="SDW75773.1"/>
    </source>
</evidence>
<dbReference type="Pfam" id="PF06175">
    <property type="entry name" value="MiaE"/>
    <property type="match status" value="1"/>
</dbReference>
<dbReference type="Proteomes" id="UP000199595">
    <property type="component" value="Unassembled WGS sequence"/>
</dbReference>
<dbReference type="Gene3D" id="1.20.1260.10">
    <property type="match status" value="1"/>
</dbReference>
<reference evidence="1 2" key="1">
    <citation type="submission" date="2016-10" db="EMBL/GenBank/DDBJ databases">
        <authorList>
            <person name="de Groot N.N."/>
        </authorList>
    </citation>
    <scope>NUCLEOTIDE SEQUENCE [LARGE SCALE GENOMIC DNA]</scope>
    <source>
        <strain evidence="1 2">DSM 24956</strain>
    </source>
</reference>
<proteinExistence type="predicted"/>
<gene>
    <name evidence="1" type="ORF">SAMN05444411_102114</name>
</gene>
<dbReference type="CDD" id="cd07910">
    <property type="entry name" value="MiaE"/>
    <property type="match status" value="1"/>
</dbReference>
<dbReference type="EMBL" id="FNNJ01000002">
    <property type="protein sequence ID" value="SDW75773.1"/>
    <property type="molecule type" value="Genomic_DNA"/>
</dbReference>
<dbReference type="AlphaFoldDB" id="A0A1H2W539"/>
<accession>A0A1H2W539</accession>
<dbReference type="InterPro" id="IPR012347">
    <property type="entry name" value="Ferritin-like"/>
</dbReference>
<dbReference type="STRING" id="762486.SAMN05444411_102114"/>
<dbReference type="SUPFAM" id="SSF47240">
    <property type="entry name" value="Ferritin-like"/>
    <property type="match status" value="1"/>
</dbReference>
<keyword evidence="2" id="KW-1185">Reference proteome</keyword>